<evidence type="ECO:0000256" key="3">
    <source>
        <dbReference type="ARBA" id="ARBA00022989"/>
    </source>
</evidence>
<dbReference type="PANTHER" id="PTHR30483">
    <property type="entry name" value="LEUCINE-SPECIFIC-BINDING PROTEIN"/>
    <property type="match status" value="1"/>
</dbReference>
<dbReference type="Gene3D" id="3.40.50.2300">
    <property type="match status" value="2"/>
</dbReference>
<evidence type="ECO:0000313" key="6">
    <source>
        <dbReference type="EMBL" id="NEV66128.1"/>
    </source>
</evidence>
<evidence type="ECO:0000256" key="2">
    <source>
        <dbReference type="ARBA" id="ARBA00022692"/>
    </source>
</evidence>
<reference evidence="6" key="3">
    <citation type="submission" date="2020-02" db="EMBL/GenBank/DDBJ databases">
        <authorList>
            <person name="Sarangi A.N."/>
            <person name="Ghosh S."/>
            <person name="Mukherjee M."/>
            <person name="Tripathy S."/>
        </authorList>
    </citation>
    <scope>NUCLEOTIDE SEQUENCE</scope>
    <source>
        <strain evidence="6">BDU141951</strain>
    </source>
</reference>
<dbReference type="InterPro" id="IPR001828">
    <property type="entry name" value="ANF_lig-bd_rcpt"/>
</dbReference>
<dbReference type="CDD" id="cd06268">
    <property type="entry name" value="PBP1_ABC_transporter_LIVBP-like"/>
    <property type="match status" value="1"/>
</dbReference>
<dbReference type="GO" id="GO:0016020">
    <property type="term" value="C:membrane"/>
    <property type="evidence" value="ECO:0007669"/>
    <property type="project" value="UniProtKB-SubCell"/>
</dbReference>
<gene>
    <name evidence="6" type="ORF">QQ91_003250</name>
</gene>
<evidence type="ECO:0000256" key="1">
    <source>
        <dbReference type="ARBA" id="ARBA00004370"/>
    </source>
</evidence>
<name>A0A0C1YCE5_9CYAN</name>
<evidence type="ECO:0000256" key="4">
    <source>
        <dbReference type="ARBA" id="ARBA00023136"/>
    </source>
</evidence>
<dbReference type="InterPro" id="IPR051010">
    <property type="entry name" value="BCAA_transport"/>
</dbReference>
<dbReference type="InterPro" id="IPR028082">
    <property type="entry name" value="Peripla_BP_I"/>
</dbReference>
<dbReference type="Pfam" id="PF01094">
    <property type="entry name" value="ANF_receptor"/>
    <property type="match status" value="1"/>
</dbReference>
<feature type="domain" description="Receptor ligand binding region" evidence="5">
    <location>
        <begin position="244"/>
        <end position="380"/>
    </location>
</feature>
<keyword evidence="2" id="KW-0812">Transmembrane</keyword>
<keyword evidence="4" id="KW-0472">Membrane</keyword>
<dbReference type="PANTHER" id="PTHR30483:SF6">
    <property type="entry name" value="PERIPLASMIC BINDING PROTEIN OF ABC TRANSPORTER FOR NATURAL AMINO ACIDS"/>
    <property type="match status" value="1"/>
</dbReference>
<comment type="caution">
    <text evidence="6">The sequence shown here is derived from an EMBL/GenBank/DDBJ whole genome shotgun (WGS) entry which is preliminary data.</text>
</comment>
<sequence length="599" mass="65209">MSNSNELTRWEKIVGLVFAGIIMAVLITFIFSPPQEVNNLTAVIISFFIAAAAGYSGYLFSGKIEGVLPFSKAVIKASGASATFLIVFILTLNFLQDYKQPTDFDRDDVEPLSPTPEVSLSFGDSYFLKAGGSAQALELKESAVENFSRYLAGKGDNFDGLYLAQEEFERYLGDYRSASADSEISGEQITPNPNDPEARIYLNNVLTEIKAQNAERQVLKLVVAVPIAVDPDFSAEVLRGIAQAQYELLQSPEILKGALLEVGIADDKDDAEVAKELARKVANPESSIIATVGHYSTNLTKEVLDIYNTNKKILISPTATGIELSRDDISYFFRTATSDAVAAKQLAEHIQTYGIDIGNISVAYVYGDSYGESLSKSFFGNKRPASQCDLGKRGYNAQNDCVDPAVQNDANAFLLIPSSNDIVDEAIDIITAIGEEIKLLGGDSLYQPEIGQTAIIAEQASASRLTIAIPWHRKGCNSLNDNDNFEQLACDLWAGNNISWRSATAYDAVQVVTKAISDEYDESELESITPDASKLADRMRDPEFNAVGATGTISFLGTGDRKDTEEIGVLVQFKVVEESGEESRVSSPETVEKYDFVQI</sequence>
<proteinExistence type="predicted"/>
<dbReference type="SUPFAM" id="SSF53822">
    <property type="entry name" value="Periplasmic binding protein-like I"/>
    <property type="match status" value="1"/>
</dbReference>
<dbReference type="EMBL" id="JTHE02000003">
    <property type="protein sequence ID" value="NEV66128.1"/>
    <property type="molecule type" value="Genomic_DNA"/>
</dbReference>
<keyword evidence="3" id="KW-1133">Transmembrane helix</keyword>
<comment type="subcellular location">
    <subcellularLocation>
        <location evidence="1">Membrane</location>
    </subcellularLocation>
</comment>
<dbReference type="AlphaFoldDB" id="A0A0C1YCE5"/>
<reference evidence="6" key="1">
    <citation type="submission" date="2014-11" db="EMBL/GenBank/DDBJ databases">
        <authorList>
            <person name="Malar M.C."/>
            <person name="Sen D."/>
            <person name="Tripathy S."/>
        </authorList>
    </citation>
    <scope>NUCLEOTIDE SEQUENCE</scope>
    <source>
        <strain evidence="6">BDU141951</strain>
    </source>
</reference>
<protein>
    <submittedName>
        <fullName evidence="6">ABC transporter substrate-binding protein</fullName>
    </submittedName>
</protein>
<organism evidence="6">
    <name type="scientific">Lyngbya confervoides BDU141951</name>
    <dbReference type="NCBI Taxonomy" id="1574623"/>
    <lineage>
        <taxon>Bacteria</taxon>
        <taxon>Bacillati</taxon>
        <taxon>Cyanobacteriota</taxon>
        <taxon>Cyanophyceae</taxon>
        <taxon>Oscillatoriophycideae</taxon>
        <taxon>Oscillatoriales</taxon>
        <taxon>Microcoleaceae</taxon>
        <taxon>Lyngbya</taxon>
    </lineage>
</organism>
<accession>A0A0C1YCE5</accession>
<reference evidence="6" key="2">
    <citation type="journal article" date="2015" name="Genome Announc.">
        <title>Draft Genome Sequence of Filamentous Marine Cyanobacterium Lyngbya confervoides Strain BDU141951.</title>
        <authorList>
            <person name="Chandrababunaidu M.M."/>
            <person name="Sen D."/>
            <person name="Tripathy S."/>
        </authorList>
    </citation>
    <scope>NUCLEOTIDE SEQUENCE</scope>
    <source>
        <strain evidence="6">BDU141951</strain>
    </source>
</reference>
<evidence type="ECO:0000259" key="5">
    <source>
        <dbReference type="Pfam" id="PF01094"/>
    </source>
</evidence>